<proteinExistence type="predicted"/>
<protein>
    <recommendedName>
        <fullName evidence="1">Phosphatidic acid phosphatase type 2/haloperoxidase domain-containing protein</fullName>
    </recommendedName>
</protein>
<dbReference type="PANTHER" id="PTHR34599:SF1">
    <property type="entry name" value="PHOSPHATIDIC ACID PHOSPHATASE TYPE 2_HALOPEROXIDASE DOMAIN-CONTAINING PROTEIN"/>
    <property type="match status" value="1"/>
</dbReference>
<name>A0A401IGE5_APHSA</name>
<evidence type="ECO:0000313" key="3">
    <source>
        <dbReference type="Proteomes" id="UP000287247"/>
    </source>
</evidence>
<gene>
    <name evidence="2" type="ORF">AsFPU1_1763</name>
</gene>
<dbReference type="CDD" id="cd03398">
    <property type="entry name" value="PAP2_haloperoxidase"/>
    <property type="match status" value="1"/>
</dbReference>
<dbReference type="Proteomes" id="UP000287247">
    <property type="component" value="Unassembled WGS sequence"/>
</dbReference>
<dbReference type="PANTHER" id="PTHR34599">
    <property type="entry name" value="PEROXIDASE-RELATED"/>
    <property type="match status" value="1"/>
</dbReference>
<dbReference type="RefSeq" id="WP_125061084.1">
    <property type="nucleotide sequence ID" value="NZ_BDQK01000007.1"/>
</dbReference>
<dbReference type="InterPro" id="IPR052559">
    <property type="entry name" value="V-haloperoxidase"/>
</dbReference>
<dbReference type="EMBL" id="BDQK01000007">
    <property type="protein sequence ID" value="GBF80362.1"/>
    <property type="molecule type" value="Genomic_DNA"/>
</dbReference>
<feature type="domain" description="Phosphatidic acid phosphatase type 2/haloperoxidase" evidence="1">
    <location>
        <begin position="275"/>
        <end position="401"/>
    </location>
</feature>
<organism evidence="2 3">
    <name type="scientific">Aphanothece sacrum FPU1</name>
    <dbReference type="NCBI Taxonomy" id="1920663"/>
    <lineage>
        <taxon>Bacteria</taxon>
        <taxon>Bacillati</taxon>
        <taxon>Cyanobacteriota</taxon>
        <taxon>Cyanophyceae</taxon>
        <taxon>Oscillatoriophycideae</taxon>
        <taxon>Chroococcales</taxon>
        <taxon>Aphanothecaceae</taxon>
        <taxon>Aphanothece</taxon>
    </lineage>
</organism>
<dbReference type="AlphaFoldDB" id="A0A401IGE5"/>
<reference evidence="3" key="1">
    <citation type="submission" date="2017-05" db="EMBL/GenBank/DDBJ databases">
        <title>Physiological properties and genetic analysis related to exopolysaccharide production of fresh-water unicellular cyanobacterium Aphanothece sacrum, Suizenji Nori, that has been cultured as a food source in Japan.</title>
        <authorList>
            <person name="Kanesaki Y."/>
            <person name="Yoshikawa S."/>
            <person name="Ohki K."/>
        </authorList>
    </citation>
    <scope>NUCLEOTIDE SEQUENCE [LARGE SCALE GENOMIC DNA]</scope>
    <source>
        <strain evidence="3">FPU1</strain>
    </source>
</reference>
<comment type="caution">
    <text evidence="2">The sequence shown here is derived from an EMBL/GenBank/DDBJ whole genome shotgun (WGS) entry which is preliminary data.</text>
</comment>
<dbReference type="Gene3D" id="1.10.606.20">
    <property type="match status" value="1"/>
</dbReference>
<dbReference type="SUPFAM" id="SSF48317">
    <property type="entry name" value="Acid phosphatase/Vanadium-dependent haloperoxidase"/>
    <property type="match status" value="1"/>
</dbReference>
<dbReference type="OrthoDB" id="518237at2"/>
<dbReference type="InterPro" id="IPR036938">
    <property type="entry name" value="PAP2/HPO_sf"/>
</dbReference>
<keyword evidence="3" id="KW-1185">Reference proteome</keyword>
<dbReference type="Pfam" id="PF01569">
    <property type="entry name" value="PAP2"/>
    <property type="match status" value="1"/>
</dbReference>
<sequence length="407" mass="44226">MNVIIEWNNVLLEAIRKIGGAPCPIARAGAMMHIAMFDVINSYIPAFQPYLSGLPTPDPGISPEAAAAYAAHQVLIKVYPQRFNDFDAALQVSLEGIGTTTGETFGRTIGDLVVALRTGDGSQALPRYTPGNKPGDWRPTGSGDALTPQWPCVTPFTPGFNITQFRPPLPGNYPNKAVMLRSAEYAAQLNEVKRLGSATSQARTPEQTQIAFFWANDIDGTYKPPGHLYRITQIVAQQRNLSLIETARLFALVGIVLADAGIVAWDAKYSSEIDLWRPESAVRLADTDGNLFTEADPNWQPLSVNQQGQRFSPPFPAYVSGHATFGAAHSGIMRNFFGTDNVTFTADTDDPSVEGVKRTFNSFTAAALENARSRVYLGVHFQWDGDHGFLSGSALADFVFAQSLQPV</sequence>
<evidence type="ECO:0000313" key="2">
    <source>
        <dbReference type="EMBL" id="GBF80362.1"/>
    </source>
</evidence>
<evidence type="ECO:0000259" key="1">
    <source>
        <dbReference type="Pfam" id="PF01569"/>
    </source>
</evidence>
<accession>A0A401IGE5</accession>
<dbReference type="InterPro" id="IPR000326">
    <property type="entry name" value="PAP2/HPO"/>
</dbReference>